<gene>
    <name evidence="2" type="ORF">NDI76_22345</name>
</gene>
<dbReference type="EMBL" id="JAMQOP010000007">
    <property type="protein sequence ID" value="MDS0301471.1"/>
    <property type="molecule type" value="Genomic_DNA"/>
</dbReference>
<protein>
    <submittedName>
        <fullName evidence="2">Uncharacterized protein</fullName>
    </submittedName>
</protein>
<proteinExistence type="predicted"/>
<evidence type="ECO:0000313" key="2">
    <source>
        <dbReference type="EMBL" id="MDS0301471.1"/>
    </source>
</evidence>
<evidence type="ECO:0000256" key="1">
    <source>
        <dbReference type="SAM" id="Coils"/>
    </source>
</evidence>
<keyword evidence="3" id="KW-1185">Reference proteome</keyword>
<feature type="coiled-coil region" evidence="1">
    <location>
        <begin position="4"/>
        <end position="31"/>
    </location>
</feature>
<dbReference type="RefSeq" id="WP_310926381.1">
    <property type="nucleotide sequence ID" value="NZ_JAMQOP010000007.1"/>
</dbReference>
<reference evidence="2 3" key="1">
    <citation type="submission" date="2022-06" db="EMBL/GenBank/DDBJ databases">
        <title>Halogeometricum sp. a new haloarchaeum isolate from saline soil.</title>
        <authorList>
            <person name="Strakova D."/>
            <person name="Galisteo C."/>
            <person name="Sanchez-Porro C."/>
            <person name="Ventosa A."/>
        </authorList>
    </citation>
    <scope>NUCLEOTIDE SEQUENCE [LARGE SCALE GENOMIC DNA]</scope>
    <source>
        <strain evidence="2 3">S1BR25-6</strain>
    </source>
</reference>
<dbReference type="Proteomes" id="UP001257060">
    <property type="component" value="Unassembled WGS sequence"/>
</dbReference>
<keyword evidence="1" id="KW-0175">Coiled coil</keyword>
<comment type="caution">
    <text evidence="2">The sequence shown here is derived from an EMBL/GenBank/DDBJ whole genome shotgun (WGS) entry which is preliminary data.</text>
</comment>
<evidence type="ECO:0000313" key="3">
    <source>
        <dbReference type="Proteomes" id="UP001257060"/>
    </source>
</evidence>
<organism evidence="2 3">
    <name type="scientific">Halogeometricum salsisoli</name>
    <dbReference type="NCBI Taxonomy" id="2950536"/>
    <lineage>
        <taxon>Archaea</taxon>
        <taxon>Methanobacteriati</taxon>
        <taxon>Methanobacteriota</taxon>
        <taxon>Stenosarchaea group</taxon>
        <taxon>Halobacteria</taxon>
        <taxon>Halobacteriales</taxon>
        <taxon>Haloferacaceae</taxon>
        <taxon>Halogeometricum</taxon>
    </lineage>
</organism>
<sequence length="153" mass="18166">MSQSDAVDALLREWREKVDELEGQPQEIKQQQDSFYRGSWDAARERAEPELKRKAVQDCIDDLEESTTTDEFLESLADWRKEADELDKRILDSNKWFRKSTRRFQLESCIEEFEGAFPDDNFKECFRCGSLQEPVSDKRRSEGFRWECVDCGY</sequence>
<name>A0ABU2GKW8_9EURY</name>
<accession>A0ABU2GKW8</accession>